<proteinExistence type="predicted"/>
<reference evidence="1" key="1">
    <citation type="submission" date="2018-02" db="EMBL/GenBank/DDBJ databases">
        <title>Rhizophora mucronata_Transcriptome.</title>
        <authorList>
            <person name="Meera S.P."/>
            <person name="Sreeshan A."/>
            <person name="Augustine A."/>
        </authorList>
    </citation>
    <scope>NUCLEOTIDE SEQUENCE</scope>
    <source>
        <tissue evidence="1">Leaf</tissue>
    </source>
</reference>
<evidence type="ECO:0000313" key="1">
    <source>
        <dbReference type="EMBL" id="MBX47342.1"/>
    </source>
</evidence>
<protein>
    <submittedName>
        <fullName evidence="1">Uncharacterized protein</fullName>
    </submittedName>
</protein>
<dbReference type="EMBL" id="GGEC01066858">
    <property type="protein sequence ID" value="MBX47342.1"/>
    <property type="molecule type" value="Transcribed_RNA"/>
</dbReference>
<organism evidence="1">
    <name type="scientific">Rhizophora mucronata</name>
    <name type="common">Asiatic mangrove</name>
    <dbReference type="NCBI Taxonomy" id="61149"/>
    <lineage>
        <taxon>Eukaryota</taxon>
        <taxon>Viridiplantae</taxon>
        <taxon>Streptophyta</taxon>
        <taxon>Embryophyta</taxon>
        <taxon>Tracheophyta</taxon>
        <taxon>Spermatophyta</taxon>
        <taxon>Magnoliopsida</taxon>
        <taxon>eudicotyledons</taxon>
        <taxon>Gunneridae</taxon>
        <taxon>Pentapetalae</taxon>
        <taxon>rosids</taxon>
        <taxon>fabids</taxon>
        <taxon>Malpighiales</taxon>
        <taxon>Rhizophoraceae</taxon>
        <taxon>Rhizophora</taxon>
    </lineage>
</organism>
<name>A0A2P2NY04_RHIMU</name>
<accession>A0A2P2NY04</accession>
<sequence length="21" mass="2479">MHFFCPTNIFLSSLDFPFPFA</sequence>
<dbReference type="AlphaFoldDB" id="A0A2P2NY04"/>